<feature type="region of interest" description="Disordered" evidence="1">
    <location>
        <begin position="435"/>
        <end position="497"/>
    </location>
</feature>
<evidence type="ECO:0000313" key="3">
    <source>
        <dbReference type="Proteomes" id="UP000297245"/>
    </source>
</evidence>
<name>A0A4V4HDX7_DENBC</name>
<evidence type="ECO:0000313" key="2">
    <source>
        <dbReference type="EMBL" id="THU88935.1"/>
    </source>
</evidence>
<gene>
    <name evidence="2" type="ORF">K435DRAFT_803148</name>
</gene>
<evidence type="ECO:0000256" key="1">
    <source>
        <dbReference type="SAM" id="MobiDB-lite"/>
    </source>
</evidence>
<accession>A0A4V4HDX7</accession>
<dbReference type="AlphaFoldDB" id="A0A4V4HDX7"/>
<keyword evidence="3" id="KW-1185">Reference proteome</keyword>
<reference evidence="2 3" key="1">
    <citation type="journal article" date="2019" name="Nat. Ecol. Evol.">
        <title>Megaphylogeny resolves global patterns of mushroom evolution.</title>
        <authorList>
            <person name="Varga T."/>
            <person name="Krizsan K."/>
            <person name="Foldi C."/>
            <person name="Dima B."/>
            <person name="Sanchez-Garcia M."/>
            <person name="Sanchez-Ramirez S."/>
            <person name="Szollosi G.J."/>
            <person name="Szarkandi J.G."/>
            <person name="Papp V."/>
            <person name="Albert L."/>
            <person name="Andreopoulos W."/>
            <person name="Angelini C."/>
            <person name="Antonin V."/>
            <person name="Barry K.W."/>
            <person name="Bougher N.L."/>
            <person name="Buchanan P."/>
            <person name="Buyck B."/>
            <person name="Bense V."/>
            <person name="Catcheside P."/>
            <person name="Chovatia M."/>
            <person name="Cooper J."/>
            <person name="Damon W."/>
            <person name="Desjardin D."/>
            <person name="Finy P."/>
            <person name="Geml J."/>
            <person name="Haridas S."/>
            <person name="Hughes K."/>
            <person name="Justo A."/>
            <person name="Karasinski D."/>
            <person name="Kautmanova I."/>
            <person name="Kiss B."/>
            <person name="Kocsube S."/>
            <person name="Kotiranta H."/>
            <person name="LaButti K.M."/>
            <person name="Lechner B.E."/>
            <person name="Liimatainen K."/>
            <person name="Lipzen A."/>
            <person name="Lukacs Z."/>
            <person name="Mihaltcheva S."/>
            <person name="Morgado L.N."/>
            <person name="Niskanen T."/>
            <person name="Noordeloos M.E."/>
            <person name="Ohm R.A."/>
            <person name="Ortiz-Santana B."/>
            <person name="Ovrebo C."/>
            <person name="Racz N."/>
            <person name="Riley R."/>
            <person name="Savchenko A."/>
            <person name="Shiryaev A."/>
            <person name="Soop K."/>
            <person name="Spirin V."/>
            <person name="Szebenyi C."/>
            <person name="Tomsovsky M."/>
            <person name="Tulloss R.E."/>
            <person name="Uehling J."/>
            <person name="Grigoriev I.V."/>
            <person name="Vagvolgyi C."/>
            <person name="Papp T."/>
            <person name="Martin F.M."/>
            <person name="Miettinen O."/>
            <person name="Hibbett D.S."/>
            <person name="Nagy L.G."/>
        </authorList>
    </citation>
    <scope>NUCLEOTIDE SEQUENCE [LARGE SCALE GENOMIC DNA]</scope>
    <source>
        <strain evidence="2 3">CBS 962.96</strain>
    </source>
</reference>
<dbReference type="EMBL" id="ML179389">
    <property type="protein sequence ID" value="THU88935.1"/>
    <property type="molecule type" value="Genomic_DNA"/>
</dbReference>
<proteinExistence type="predicted"/>
<feature type="region of interest" description="Disordered" evidence="1">
    <location>
        <begin position="634"/>
        <end position="654"/>
    </location>
</feature>
<sequence>MLMIIILPPECYICPRHWYLFPVLASTTGRGLARRYLRPPGILMIDHASNFDKRGLITDIQALHLTWVYMRFYCTFSVGSYLTYMTTSLIDEKGYLKSYFVVQTFHPSIPLPMASNHYTQDIVRICQGNGENLPSTTIGWYDKIYPPQLMSTLTSANSNVQPVPSPRSSIADAALVLPPQPLVRLPPAIPVRLSSPVPVSPSPAVPVSSPSIVPISSGPTPTAGNIPSSNTALVMELSSLQPQSRSEDEVMPNDLPSYVHRTVPNPQAAAHILSLLQGFGRLESKENITQLLETVPFLQTGDGHRWWKQNQSPFVSVCQILARSSVNTSDNPHLEDIPSTSSGIAIGQSSIDTNKTSLLTNLITTLTVAVNRRNGDSLPQIEKAGLKNIATSLAHMKPDQRDPHRLVSMLLAPLVLNKEDLTSVEELVADTLGFPKRESQQTNRALKQSSPTPPTSPSSISTHLHARPTSPPSAARKVTKSNSSAMPPSASSASSSSIQSAKLDDGWNMMSTLTKGNDNIRYNYWYRKGVIDVDVFEEPDSGHESYKVTYIVVLESKESTLGQRYWSLWYNLAPSGDDSEWTRAYINKRWFARARLILPESSEGAKRYLSYDARGSVGNKYLVPIWVTEETRRSHERNSAQDIPGPDQSYAFTL</sequence>
<dbReference type="Proteomes" id="UP000297245">
    <property type="component" value="Unassembled WGS sequence"/>
</dbReference>
<feature type="compositionally biased region" description="Low complexity" evidence="1">
    <location>
        <begin position="481"/>
        <end position="497"/>
    </location>
</feature>
<organism evidence="2 3">
    <name type="scientific">Dendrothele bispora (strain CBS 962.96)</name>
    <dbReference type="NCBI Taxonomy" id="1314807"/>
    <lineage>
        <taxon>Eukaryota</taxon>
        <taxon>Fungi</taxon>
        <taxon>Dikarya</taxon>
        <taxon>Basidiomycota</taxon>
        <taxon>Agaricomycotina</taxon>
        <taxon>Agaricomycetes</taxon>
        <taxon>Agaricomycetidae</taxon>
        <taxon>Agaricales</taxon>
        <taxon>Agaricales incertae sedis</taxon>
        <taxon>Dendrothele</taxon>
    </lineage>
</organism>
<protein>
    <submittedName>
        <fullName evidence="2">Uncharacterized protein</fullName>
    </submittedName>
</protein>